<dbReference type="RefSeq" id="XP_019641587.1">
    <property type="nucleotide sequence ID" value="XM_019786028.1"/>
</dbReference>
<reference evidence="4 5" key="1">
    <citation type="submission" date="2025-04" db="UniProtKB">
        <authorList>
            <consortium name="RefSeq"/>
        </authorList>
    </citation>
    <scope>IDENTIFICATION</scope>
    <source>
        <tissue evidence="4 5">Gonad</tissue>
    </source>
</reference>
<gene>
    <name evidence="4 5" type="primary">LOC109483066</name>
</gene>
<keyword evidence="2" id="KW-0732">Signal</keyword>
<dbReference type="Proteomes" id="UP000515135">
    <property type="component" value="Unplaced"/>
</dbReference>
<name>A0A6P5AI71_BRABE</name>
<organism evidence="3 5">
    <name type="scientific">Branchiostoma belcheri</name>
    <name type="common">Amphioxus</name>
    <dbReference type="NCBI Taxonomy" id="7741"/>
    <lineage>
        <taxon>Eukaryota</taxon>
        <taxon>Metazoa</taxon>
        <taxon>Chordata</taxon>
        <taxon>Cephalochordata</taxon>
        <taxon>Leptocardii</taxon>
        <taxon>Amphioxiformes</taxon>
        <taxon>Branchiostomatidae</taxon>
        <taxon>Branchiostoma</taxon>
    </lineage>
</organism>
<dbReference type="GeneID" id="109483066"/>
<feature type="region of interest" description="Disordered" evidence="1">
    <location>
        <begin position="122"/>
        <end position="175"/>
    </location>
</feature>
<evidence type="ECO:0000313" key="3">
    <source>
        <dbReference type="Proteomes" id="UP000515135"/>
    </source>
</evidence>
<dbReference type="OrthoDB" id="9974601at2759"/>
<feature type="signal peptide" evidence="2">
    <location>
        <begin position="1"/>
        <end position="23"/>
    </location>
</feature>
<dbReference type="RefSeq" id="XP_019641596.1">
    <property type="nucleotide sequence ID" value="XM_019786037.1"/>
</dbReference>
<dbReference type="AlphaFoldDB" id="A0A6P5AI71"/>
<evidence type="ECO:0000313" key="5">
    <source>
        <dbReference type="RefSeq" id="XP_019641596.1"/>
    </source>
</evidence>
<evidence type="ECO:0000256" key="2">
    <source>
        <dbReference type="SAM" id="SignalP"/>
    </source>
</evidence>
<protein>
    <submittedName>
        <fullName evidence="4 5">Uncharacterized protein LOC109483066</fullName>
    </submittedName>
</protein>
<accession>A0A6P5AI71</accession>
<proteinExistence type="predicted"/>
<keyword evidence="3" id="KW-1185">Reference proteome</keyword>
<evidence type="ECO:0000313" key="4">
    <source>
        <dbReference type="RefSeq" id="XP_019641587.1"/>
    </source>
</evidence>
<dbReference type="KEGG" id="bbel:109483066"/>
<sequence>MALPTQLFILVASACLLPHAAVALPVSSAYWEQDNDALGFGQDPPVRQGSLGVPLHIASLSGLRGLPDVREVSRRVPSYNFPFRTSVGRYGKRGETSRLSDADSDGEDFTVTLPAFPGLFGLDNTTPYDRQDGGRAGDWSGGHVDQLPLPQHPKRAEFHYRTNSSRYGRRKRSAQ</sequence>
<evidence type="ECO:0000256" key="1">
    <source>
        <dbReference type="SAM" id="MobiDB-lite"/>
    </source>
</evidence>
<feature type="chain" id="PRO_5044647745" evidence="2">
    <location>
        <begin position="24"/>
        <end position="175"/>
    </location>
</feature>